<name>X0TVE3_9ZZZZ</name>
<reference evidence="2" key="1">
    <citation type="journal article" date="2014" name="Front. Microbiol.">
        <title>High frequency of phylogenetically diverse reductive dehalogenase-homologous genes in deep subseafloor sedimentary metagenomes.</title>
        <authorList>
            <person name="Kawai M."/>
            <person name="Futagami T."/>
            <person name="Toyoda A."/>
            <person name="Takaki Y."/>
            <person name="Nishi S."/>
            <person name="Hori S."/>
            <person name="Arai W."/>
            <person name="Tsubouchi T."/>
            <person name="Morono Y."/>
            <person name="Uchiyama I."/>
            <person name="Ito T."/>
            <person name="Fujiyama A."/>
            <person name="Inagaki F."/>
            <person name="Takami H."/>
        </authorList>
    </citation>
    <scope>NUCLEOTIDE SEQUENCE</scope>
    <source>
        <strain evidence="2">Expedition CK06-06</strain>
    </source>
</reference>
<gene>
    <name evidence="2" type="ORF">S01H1_26472</name>
</gene>
<organism evidence="2">
    <name type="scientific">marine sediment metagenome</name>
    <dbReference type="NCBI Taxonomy" id="412755"/>
    <lineage>
        <taxon>unclassified sequences</taxon>
        <taxon>metagenomes</taxon>
        <taxon>ecological metagenomes</taxon>
    </lineage>
</organism>
<evidence type="ECO:0000313" key="2">
    <source>
        <dbReference type="EMBL" id="GAF97224.1"/>
    </source>
</evidence>
<dbReference type="InterPro" id="IPR012334">
    <property type="entry name" value="Pectin_lyas_fold"/>
</dbReference>
<evidence type="ECO:0000259" key="1">
    <source>
        <dbReference type="Pfam" id="PF13229"/>
    </source>
</evidence>
<comment type="caution">
    <text evidence="2">The sequence shown here is derived from an EMBL/GenBank/DDBJ whole genome shotgun (WGS) entry which is preliminary data.</text>
</comment>
<dbReference type="AlphaFoldDB" id="X0TVE3"/>
<dbReference type="Pfam" id="PF13229">
    <property type="entry name" value="Beta_helix"/>
    <property type="match status" value="1"/>
</dbReference>
<dbReference type="SUPFAM" id="SSF51126">
    <property type="entry name" value="Pectin lyase-like"/>
    <property type="match status" value="1"/>
</dbReference>
<dbReference type="EMBL" id="BARS01016049">
    <property type="protein sequence ID" value="GAF97224.1"/>
    <property type="molecule type" value="Genomic_DNA"/>
</dbReference>
<proteinExistence type="predicted"/>
<feature type="domain" description="Right handed beta helix" evidence="1">
    <location>
        <begin position="72"/>
        <end position="188"/>
    </location>
</feature>
<dbReference type="Gene3D" id="2.160.20.10">
    <property type="entry name" value="Single-stranded right-handed beta-helix, Pectin lyase-like"/>
    <property type="match status" value="1"/>
</dbReference>
<sequence>MKKLFAFFLMVFTVCLIDAKITDRISSMKKPVIASPIYTFDQDGNKVPYKLTEDQKQATRQLGKVQLNIESSGITLSQSGNYILASNITDLTAPITISGSNINLDLNGFLVSNTSGVGIDISGGAGIKNIIVRNGTVSACGGDGIAVDDVQNLVLDSILSVDNSSDGFAFGTSCNNCVVNKCRAQNNTS</sequence>
<dbReference type="InterPro" id="IPR039448">
    <property type="entry name" value="Beta_helix"/>
</dbReference>
<protein>
    <recommendedName>
        <fullName evidence="1">Right handed beta helix domain-containing protein</fullName>
    </recommendedName>
</protein>
<accession>X0TVE3</accession>
<feature type="non-terminal residue" evidence="2">
    <location>
        <position position="189"/>
    </location>
</feature>
<dbReference type="InterPro" id="IPR011050">
    <property type="entry name" value="Pectin_lyase_fold/virulence"/>
</dbReference>